<dbReference type="Gene3D" id="2.60.120.10">
    <property type="entry name" value="Jelly Rolls"/>
    <property type="match status" value="1"/>
</dbReference>
<sequence length="154" mass="16579">MSTADTVALLGRLPIFAKLEPGALRLIAFAAETRNLRAGDILFRQGDLADCGYLLLTGAITLTGDNVGDSMPMVKEGDLLGETALIVTTKRPVTAIARQNCTVLRISRALFLRVLEEYPASADRLRRDILAHINALGGDLEVFRRSLISGDADA</sequence>
<gene>
    <name evidence="2" type="ORF">GJ654_04215</name>
</gene>
<dbReference type="EMBL" id="WNKS01000002">
    <property type="protein sequence ID" value="MTV30194.1"/>
    <property type="molecule type" value="Genomic_DNA"/>
</dbReference>
<dbReference type="GO" id="GO:0005249">
    <property type="term" value="F:voltage-gated potassium channel activity"/>
    <property type="evidence" value="ECO:0007669"/>
    <property type="project" value="TreeGrafter"/>
</dbReference>
<dbReference type="SMART" id="SM00100">
    <property type="entry name" value="cNMP"/>
    <property type="match status" value="1"/>
</dbReference>
<reference evidence="2 3" key="1">
    <citation type="submission" date="2019-11" db="EMBL/GenBank/DDBJ databases">
        <title>Whole-genome sequence of a Rhodoblastus acidophilus DSM 142.</title>
        <authorList>
            <person name="Kyndt J.A."/>
            <person name="Meyer T.E."/>
        </authorList>
    </citation>
    <scope>NUCLEOTIDE SEQUENCE [LARGE SCALE GENOMIC DNA]</scope>
    <source>
        <strain evidence="2 3">DSM 142</strain>
    </source>
</reference>
<dbReference type="GO" id="GO:0042391">
    <property type="term" value="P:regulation of membrane potential"/>
    <property type="evidence" value="ECO:0007669"/>
    <property type="project" value="TreeGrafter"/>
</dbReference>
<evidence type="ECO:0000259" key="1">
    <source>
        <dbReference type="PROSITE" id="PS50042"/>
    </source>
</evidence>
<dbReference type="InterPro" id="IPR000595">
    <property type="entry name" value="cNMP-bd_dom"/>
</dbReference>
<comment type="caution">
    <text evidence="2">The sequence shown here is derived from an EMBL/GenBank/DDBJ whole genome shotgun (WGS) entry which is preliminary data.</text>
</comment>
<feature type="domain" description="Cyclic nucleotide-binding" evidence="1">
    <location>
        <begin position="15"/>
        <end position="132"/>
    </location>
</feature>
<organism evidence="2 3">
    <name type="scientific">Rhodoblastus acidophilus</name>
    <name type="common">Rhodopseudomonas acidophila</name>
    <dbReference type="NCBI Taxonomy" id="1074"/>
    <lineage>
        <taxon>Bacteria</taxon>
        <taxon>Pseudomonadati</taxon>
        <taxon>Pseudomonadota</taxon>
        <taxon>Alphaproteobacteria</taxon>
        <taxon>Hyphomicrobiales</taxon>
        <taxon>Rhodoblastaceae</taxon>
        <taxon>Rhodoblastus</taxon>
    </lineage>
</organism>
<protein>
    <submittedName>
        <fullName evidence="2">Cyclic nucleotide-binding domain-containing protein</fullName>
    </submittedName>
</protein>
<dbReference type="PANTHER" id="PTHR10217">
    <property type="entry name" value="VOLTAGE AND LIGAND GATED POTASSIUM CHANNEL"/>
    <property type="match status" value="1"/>
</dbReference>
<dbReference type="PANTHER" id="PTHR10217:SF435">
    <property type="entry name" value="POTASSIUM VOLTAGE-GATED CHANNEL PROTEIN EAG"/>
    <property type="match status" value="1"/>
</dbReference>
<dbReference type="AlphaFoldDB" id="A0A6N8DN44"/>
<dbReference type="GO" id="GO:0005886">
    <property type="term" value="C:plasma membrane"/>
    <property type="evidence" value="ECO:0007669"/>
    <property type="project" value="TreeGrafter"/>
</dbReference>
<dbReference type="CDD" id="cd00038">
    <property type="entry name" value="CAP_ED"/>
    <property type="match status" value="1"/>
</dbReference>
<dbReference type="OrthoDB" id="9807547at2"/>
<dbReference type="InterPro" id="IPR018490">
    <property type="entry name" value="cNMP-bd_dom_sf"/>
</dbReference>
<accession>A0A6N8DN44</accession>
<dbReference type="RefSeq" id="WP_155444840.1">
    <property type="nucleotide sequence ID" value="NZ_JAOQNR010000002.1"/>
</dbReference>
<dbReference type="SUPFAM" id="SSF51206">
    <property type="entry name" value="cAMP-binding domain-like"/>
    <property type="match status" value="1"/>
</dbReference>
<dbReference type="Pfam" id="PF00027">
    <property type="entry name" value="cNMP_binding"/>
    <property type="match status" value="1"/>
</dbReference>
<dbReference type="InterPro" id="IPR014710">
    <property type="entry name" value="RmlC-like_jellyroll"/>
</dbReference>
<dbReference type="InterPro" id="IPR050818">
    <property type="entry name" value="KCNH_animal-type"/>
</dbReference>
<evidence type="ECO:0000313" key="2">
    <source>
        <dbReference type="EMBL" id="MTV30194.1"/>
    </source>
</evidence>
<dbReference type="Proteomes" id="UP000439113">
    <property type="component" value="Unassembled WGS sequence"/>
</dbReference>
<dbReference type="PROSITE" id="PS50042">
    <property type="entry name" value="CNMP_BINDING_3"/>
    <property type="match status" value="1"/>
</dbReference>
<name>A0A6N8DN44_RHOAC</name>
<proteinExistence type="predicted"/>
<evidence type="ECO:0000313" key="3">
    <source>
        <dbReference type="Proteomes" id="UP000439113"/>
    </source>
</evidence>